<reference evidence="1" key="1">
    <citation type="journal article" date="2023" name="Mol. Phylogenet. Evol.">
        <title>Genome-scale phylogeny and comparative genomics of the fungal order Sordariales.</title>
        <authorList>
            <person name="Hensen N."/>
            <person name="Bonometti L."/>
            <person name="Westerberg I."/>
            <person name="Brannstrom I.O."/>
            <person name="Guillou S."/>
            <person name="Cros-Aarteil S."/>
            <person name="Calhoun S."/>
            <person name="Haridas S."/>
            <person name="Kuo A."/>
            <person name="Mondo S."/>
            <person name="Pangilinan J."/>
            <person name="Riley R."/>
            <person name="LaButti K."/>
            <person name="Andreopoulos B."/>
            <person name="Lipzen A."/>
            <person name="Chen C."/>
            <person name="Yan M."/>
            <person name="Daum C."/>
            <person name="Ng V."/>
            <person name="Clum A."/>
            <person name="Steindorff A."/>
            <person name="Ohm R.A."/>
            <person name="Martin F."/>
            <person name="Silar P."/>
            <person name="Natvig D.O."/>
            <person name="Lalanne C."/>
            <person name="Gautier V."/>
            <person name="Ament-Velasquez S.L."/>
            <person name="Kruys A."/>
            <person name="Hutchinson M.I."/>
            <person name="Powell A.J."/>
            <person name="Barry K."/>
            <person name="Miller A.N."/>
            <person name="Grigoriev I.V."/>
            <person name="Debuchy R."/>
            <person name="Gladieux P."/>
            <person name="Hiltunen Thoren M."/>
            <person name="Johannesson H."/>
        </authorList>
    </citation>
    <scope>NUCLEOTIDE SEQUENCE</scope>
    <source>
        <strain evidence="1">CBS 508.74</strain>
    </source>
</reference>
<accession>A0AAN6TBZ1</accession>
<dbReference type="AlphaFoldDB" id="A0AAN6TBZ1"/>
<dbReference type="EMBL" id="MU853345">
    <property type="protein sequence ID" value="KAK4111511.1"/>
    <property type="molecule type" value="Genomic_DNA"/>
</dbReference>
<organism evidence="1 2">
    <name type="scientific">Canariomyces notabilis</name>
    <dbReference type="NCBI Taxonomy" id="2074819"/>
    <lineage>
        <taxon>Eukaryota</taxon>
        <taxon>Fungi</taxon>
        <taxon>Dikarya</taxon>
        <taxon>Ascomycota</taxon>
        <taxon>Pezizomycotina</taxon>
        <taxon>Sordariomycetes</taxon>
        <taxon>Sordariomycetidae</taxon>
        <taxon>Sordariales</taxon>
        <taxon>Chaetomiaceae</taxon>
        <taxon>Canariomyces</taxon>
    </lineage>
</organism>
<name>A0AAN6TBZ1_9PEZI</name>
<dbReference type="Proteomes" id="UP001302812">
    <property type="component" value="Unassembled WGS sequence"/>
</dbReference>
<reference evidence="1" key="2">
    <citation type="submission" date="2023-05" db="EMBL/GenBank/DDBJ databases">
        <authorList>
            <consortium name="Lawrence Berkeley National Laboratory"/>
            <person name="Steindorff A."/>
            <person name="Hensen N."/>
            <person name="Bonometti L."/>
            <person name="Westerberg I."/>
            <person name="Brannstrom I.O."/>
            <person name="Guillou S."/>
            <person name="Cros-Aarteil S."/>
            <person name="Calhoun S."/>
            <person name="Haridas S."/>
            <person name="Kuo A."/>
            <person name="Mondo S."/>
            <person name="Pangilinan J."/>
            <person name="Riley R."/>
            <person name="Labutti K."/>
            <person name="Andreopoulos B."/>
            <person name="Lipzen A."/>
            <person name="Chen C."/>
            <person name="Yanf M."/>
            <person name="Daum C."/>
            <person name="Ng V."/>
            <person name="Clum A."/>
            <person name="Ohm R."/>
            <person name="Martin F."/>
            <person name="Silar P."/>
            <person name="Natvig D."/>
            <person name="Lalanne C."/>
            <person name="Gautier V."/>
            <person name="Ament-Velasquez S.L."/>
            <person name="Kruys A."/>
            <person name="Hutchinson M.I."/>
            <person name="Powell A.J."/>
            <person name="Barry K."/>
            <person name="Miller A.N."/>
            <person name="Grigoriev I.V."/>
            <person name="Debuchy R."/>
            <person name="Gladieux P."/>
            <person name="Thoren M.H."/>
            <person name="Johannesson H."/>
        </authorList>
    </citation>
    <scope>NUCLEOTIDE SEQUENCE</scope>
    <source>
        <strain evidence="1">CBS 508.74</strain>
    </source>
</reference>
<gene>
    <name evidence="1" type="ORF">N656DRAFT_137721</name>
</gene>
<dbReference type="RefSeq" id="XP_064669081.1">
    <property type="nucleotide sequence ID" value="XM_064808607.1"/>
</dbReference>
<protein>
    <submittedName>
        <fullName evidence="1">Uncharacterized protein</fullName>
    </submittedName>
</protein>
<proteinExistence type="predicted"/>
<keyword evidence="2" id="KW-1185">Reference proteome</keyword>
<evidence type="ECO:0000313" key="2">
    <source>
        <dbReference type="Proteomes" id="UP001302812"/>
    </source>
</evidence>
<sequence>MCFISPLLGLARSGSQLGKLQGKAAGICPSCLAGIDFHTTVAMEVGRGSRRCTGNTAHAGAAGVLISICSLRQVLCTVQLLFVLR</sequence>
<dbReference type="GeneID" id="89932730"/>
<evidence type="ECO:0000313" key="1">
    <source>
        <dbReference type="EMBL" id="KAK4111511.1"/>
    </source>
</evidence>
<comment type="caution">
    <text evidence="1">The sequence shown here is derived from an EMBL/GenBank/DDBJ whole genome shotgun (WGS) entry which is preliminary data.</text>
</comment>